<dbReference type="EMBL" id="CAUJNA010000109">
    <property type="protein sequence ID" value="CAJ1371996.1"/>
    <property type="molecule type" value="Genomic_DNA"/>
</dbReference>
<proteinExistence type="predicted"/>
<evidence type="ECO:0000313" key="2">
    <source>
        <dbReference type="Proteomes" id="UP001178507"/>
    </source>
</evidence>
<sequence>MAMAMGRSSDAYVERARCGAVRAQWGTRRRGYALPRCEGVAVLVRVHGGTSQAMLRRHLAWAEEAREAERRLQAPVSVWLLADETFAGQSIQDRLRGIAGEVGAGLAGGAPQVFSYREAEMVQRFPALEAIRAALPDRPEVRDCFRLPGLKSLAWCFHVESLLLWWAREGAPKPKYLWVLEDDVGYSGHLGHFLSAYQHEPADLVSHALQPAEPTWVWYTAASKAFDDLVQRPRLRCAEHVQRLSSRLMEALQNFARSGVSGWSEMSVPTLCQLAGLSYCPLKPEQVGQIFTFNGKVPEEAWPSICQNERTRNRWWH</sequence>
<organism evidence="1 2">
    <name type="scientific">Effrenium voratum</name>
    <dbReference type="NCBI Taxonomy" id="2562239"/>
    <lineage>
        <taxon>Eukaryota</taxon>
        <taxon>Sar</taxon>
        <taxon>Alveolata</taxon>
        <taxon>Dinophyceae</taxon>
        <taxon>Suessiales</taxon>
        <taxon>Symbiodiniaceae</taxon>
        <taxon>Effrenium</taxon>
    </lineage>
</organism>
<dbReference type="AlphaFoldDB" id="A0AA36HMQ0"/>
<accession>A0AA36HMQ0</accession>
<comment type="caution">
    <text evidence="1">The sequence shown here is derived from an EMBL/GenBank/DDBJ whole genome shotgun (WGS) entry which is preliminary data.</text>
</comment>
<dbReference type="Proteomes" id="UP001178507">
    <property type="component" value="Unassembled WGS sequence"/>
</dbReference>
<evidence type="ECO:0000313" key="1">
    <source>
        <dbReference type="EMBL" id="CAJ1371996.1"/>
    </source>
</evidence>
<feature type="non-terminal residue" evidence="1">
    <location>
        <position position="317"/>
    </location>
</feature>
<name>A0AA36HMQ0_9DINO</name>
<gene>
    <name evidence="1" type="ORF">EVOR1521_LOCUS2161</name>
</gene>
<keyword evidence="2" id="KW-1185">Reference proteome</keyword>
<reference evidence="1" key="1">
    <citation type="submission" date="2023-08" db="EMBL/GenBank/DDBJ databases">
        <authorList>
            <person name="Chen Y."/>
            <person name="Shah S."/>
            <person name="Dougan E. K."/>
            <person name="Thang M."/>
            <person name="Chan C."/>
        </authorList>
    </citation>
    <scope>NUCLEOTIDE SEQUENCE</scope>
</reference>
<protein>
    <submittedName>
        <fullName evidence="1">Uncharacterized protein</fullName>
    </submittedName>
</protein>